<feature type="region of interest" description="Disordered" evidence="4">
    <location>
        <begin position="1179"/>
        <end position="1199"/>
    </location>
</feature>
<feature type="compositionally biased region" description="Polar residues" evidence="4">
    <location>
        <begin position="308"/>
        <end position="317"/>
    </location>
</feature>
<gene>
    <name evidence="9" type="ORF">PCL_11948</name>
</gene>
<dbReference type="GO" id="GO:0005829">
    <property type="term" value="C:cytosol"/>
    <property type="evidence" value="ECO:0007669"/>
    <property type="project" value="GOC"/>
</dbReference>
<sequence length="2242" mass="242613">MSRLAACSQLSAGDGPSASVQIPGQVLCTDPDRTGQHRQFTGGPGGTGKSRMSEALRWVFSARGQAHLLQITGTSGSVAAQIGGTNLHSACGLDPYRASARRKPRMQSCLLASPCEFVVPFPEETVSGHLTALAAGSAQRHNYFMATVPPDFQSNRDAPGQKDDWSSAPRTRGARDGLVICTESNRPRPTTGATAPQARMTPQSHATARNRDDEPENGPPLDPTPRPGSADTTRREPDAAPSSSMSDAPDQAASVQDADEPGKDIGARPSSNICDCEADDWDQTAASDADGGHSITAGAAGGHEQHTSEPNSHQSRNTPDEARHGQMRADEDAAMAQRPRRLWYTVQCLRVGVFEEARQSPGRLAGQMWSHKETGIRVQGAEQKKKKKQRFSTNVGPCASPNWPTCGAIEAGFRRELAPVVLHIRRRVSPPHHGQHDHSPELSNSIQPELATPNLHHRVTVTTTTTTSRLSALPIHARHGTTCNANAGRDAAPAMEQQHSTSKVTVEYFDPHNVYRLISPGLVGRLPLRNLHWQSHAGPLRSIDSLHVDLVEGGDAGAAESSAPAALRESESSSSRDDGFQTQHVSGQAGSSDAGERRGSASLQPKPARAQRRHQIPGLRRTSYLKVLFVRCDDNDSYKSAVRAEIREWVKAHTPPSLSSKKASKQEKHDAFEWLIVHVVLPNTAAATQPRSGGKTDGTGSDKTSSSRWRTGSTPLMEKLRSDFNSSAKGSPDRVAQIRIGINDVPYDQLPRVVPAVPSGYSETEHDAENAWNDLVTKFKGLILSSFDQRVTQYEEDIKEKDGQRSLPGWNFCTFFILKEGLARGFESVGLVEDALVGYDELSVGLDSVLHEQAASGSPESHGGAMLGHTDELKSAARVALTAAAGEDGDAGAENLQSTGPGQDQSAIIVSSTKKPYRDMILANKVSVFDFRCYIFARQISLLLRLGNAWVTREELMAKLRDQHESVLHGVAPLAPPASHSQDPENLSMLAEICRRTLEFIPTISQVMRQDIAAAVAETQPNVDGANLDAVASETVDNLVASFAFSVAQQILAQTSTSALPIPPTTLATGDGHEPKSSIPEPKTMLHPARSTSLYGQMPGPPPSPGLFPGPGRRASVSDAETKFLKVGLEELAAQRAELYMLSRSILDGLGKKRGWSDGWREAPIIGEPGLDDMVDVSLDDDETTAGPSQPPSVSDAGIESQILRTATDNTDDFYRLYEILTDKALQHFAVANHRHAVHSCKADMAILKYHLKDYRVAAEYFLQTTPFFGDNGWSSLELSMLVMYCECLGELQSNDEFVIVALKLLTKACAAERERLEEKSALRRRASRSSQPDLSPIQSITRKLFDCAKGLKTDVKVPLASFFTGVWLSGAPQYQEGRDTCSLSIFLYSLLPDTITIDGAKMKVACVDGGPSRELIFETSSELTLAPGKNSITVHCNVSQSLLGASMANMAQSVVPSNYRISHFSLQASKVYMHFDRDAQQAPPRTADVFKDADVKIFQRTGALDVRISAAKHICLDKNNSLELELSAGWNALKSCEIRVRPATGGLRLLTTEAKLVTDGVEFAKPPEAGAFFLGPTAEGARVALQFPYSIEQDLSDVLAKVGVTYLTESGESFYLAKAVTVPVSLALGVNVQDVFKHKALFSRFNVSTATSSPLRLHKSELLESALFESSFGVPPANAITIFPKQPACLMYKVTRKTGSKPGKRADRIMHLKLHYRVLQTEVEDLIRDSVAAELREAPLEQYSKVVANQVMSEVRRSLQAQDLERAALLGDVTTSFLEAVPWERHFYGLGTVPGSTEDAATKLGGVLRGWQSRNPRITVPASTAAELSTILIPVEVPALSVVHTADMRLHRPVAGSLGDINNGTPIVNVNQALPTTLHLKWTRAWDTEASKRADQEFSYEVGAPSDTWIIGGRRRGHFVIPGTSSTPSPTGYMTSTAETEAEIPLVLMPQREGWLAYPSVEIREIVTDAGGQESTQACEVDFRNLGETVRVISERRSVTVSLDASGPGGGPLVFESDSLDRGTRIVARSRYASSIAKDANFILALSFATHILVFWPRRRVGKRFRSPATNAEGMESAPTTRAAALLFNAAAGVAAVSAAHHLHRGFAELYPAWKARLGAKPARAARTAWDYMTVGIALYLVRIAVDGRVYSRQVGVLGFPGLDVENGRIYIHLHTHPYLLLNVKWARSGGPHGWEEGTALAALALGGLREGWVCVRAGEPLPLVAFWGVPALGMLAAALG</sequence>
<feature type="domain" description="TRAPPC10/Trs130 C-terminal" evidence="5">
    <location>
        <begin position="1835"/>
        <end position="1994"/>
    </location>
</feature>
<dbReference type="GO" id="GO:1990071">
    <property type="term" value="C:TRAPPII protein complex"/>
    <property type="evidence" value="ECO:0007669"/>
    <property type="project" value="InterPro"/>
</dbReference>
<name>A0A2U3EBE8_PURLI</name>
<evidence type="ECO:0000259" key="6">
    <source>
        <dbReference type="Pfam" id="PF23036"/>
    </source>
</evidence>
<evidence type="ECO:0000313" key="10">
    <source>
        <dbReference type="Proteomes" id="UP000245956"/>
    </source>
</evidence>
<feature type="compositionally biased region" description="Basic and acidic residues" evidence="4">
    <location>
        <begin position="568"/>
        <end position="579"/>
    </location>
</feature>
<comment type="subcellular location">
    <subcellularLocation>
        <location evidence="1">Golgi apparatus</location>
    </subcellularLocation>
</comment>
<evidence type="ECO:0000259" key="8">
    <source>
        <dbReference type="Pfam" id="PF24967"/>
    </source>
</evidence>
<feature type="domain" description="Trs130 NTS" evidence="8">
    <location>
        <begin position="1202"/>
        <end position="1297"/>
    </location>
</feature>
<accession>A0A2U3EBE8</accession>
<evidence type="ECO:0000256" key="4">
    <source>
        <dbReference type="SAM" id="MobiDB-lite"/>
    </source>
</evidence>
<dbReference type="InterPro" id="IPR056916">
    <property type="entry name" value="NTS_TR130"/>
</dbReference>
<reference evidence="9 10" key="1">
    <citation type="journal article" date="2016" name="Front. Microbiol.">
        <title>Genome and transcriptome sequences reveal the specific parasitism of the nematophagous Purpureocillium lilacinum 36-1.</title>
        <authorList>
            <person name="Xie J."/>
            <person name="Li S."/>
            <person name="Mo C."/>
            <person name="Xiao X."/>
            <person name="Peng D."/>
            <person name="Wang G."/>
            <person name="Xiao Y."/>
        </authorList>
    </citation>
    <scope>NUCLEOTIDE SEQUENCE [LARGE SCALE GENOMIC DNA]</scope>
    <source>
        <strain evidence="9 10">36-1</strain>
    </source>
</reference>
<evidence type="ECO:0000259" key="5">
    <source>
        <dbReference type="Pfam" id="PF12584"/>
    </source>
</evidence>
<evidence type="ECO:0000256" key="3">
    <source>
        <dbReference type="ARBA" id="ARBA00023034"/>
    </source>
</evidence>
<feature type="compositionally biased region" description="Low complexity" evidence="4">
    <location>
        <begin position="698"/>
        <end position="707"/>
    </location>
</feature>
<feature type="compositionally biased region" description="Low complexity" evidence="4">
    <location>
        <begin position="557"/>
        <end position="567"/>
    </location>
</feature>
<keyword evidence="3" id="KW-0333">Golgi apparatus</keyword>
<comment type="caution">
    <text evidence="9">The sequence shown here is derived from an EMBL/GenBank/DDBJ whole genome shotgun (WGS) entry which is preliminary data.</text>
</comment>
<feature type="region of interest" description="Disordered" evidence="4">
    <location>
        <begin position="11"/>
        <end position="50"/>
    </location>
</feature>
<keyword evidence="2" id="KW-0813">Transport</keyword>
<evidence type="ECO:0000256" key="2">
    <source>
        <dbReference type="ARBA" id="ARBA00022448"/>
    </source>
</evidence>
<evidence type="ECO:0000256" key="1">
    <source>
        <dbReference type="ARBA" id="ARBA00004555"/>
    </source>
</evidence>
<feature type="region of interest" description="Disordered" evidence="4">
    <location>
        <begin position="685"/>
        <end position="712"/>
    </location>
</feature>
<dbReference type="Pfam" id="PF24967">
    <property type="entry name" value="NTS_TR130"/>
    <property type="match status" value="1"/>
</dbReference>
<feature type="region of interest" description="Disordered" evidence="4">
    <location>
        <begin position="556"/>
        <end position="617"/>
    </location>
</feature>
<dbReference type="InterPro" id="IPR055505">
    <property type="entry name" value="DUF7077"/>
</dbReference>
<feature type="region of interest" description="Disordered" evidence="4">
    <location>
        <begin position="1060"/>
        <end position="1086"/>
    </location>
</feature>
<feature type="compositionally biased region" description="Pro residues" evidence="4">
    <location>
        <begin position="217"/>
        <end position="226"/>
    </location>
</feature>
<dbReference type="EMBL" id="LCWV01000007">
    <property type="protein sequence ID" value="PWI71854.1"/>
    <property type="molecule type" value="Genomic_DNA"/>
</dbReference>
<dbReference type="Pfam" id="PF12584">
    <property type="entry name" value="TRAPPC10"/>
    <property type="match status" value="1"/>
</dbReference>
<feature type="compositionally biased region" description="Polar residues" evidence="4">
    <location>
        <begin position="182"/>
        <end position="207"/>
    </location>
</feature>
<dbReference type="GO" id="GO:0006891">
    <property type="term" value="P:intra-Golgi vesicle-mediated transport"/>
    <property type="evidence" value="ECO:0007669"/>
    <property type="project" value="TreeGrafter"/>
</dbReference>
<dbReference type="GO" id="GO:0034498">
    <property type="term" value="P:early endosome to Golgi transport"/>
    <property type="evidence" value="ECO:0007669"/>
    <property type="project" value="TreeGrafter"/>
</dbReference>
<dbReference type="Pfam" id="PF23036">
    <property type="entry name" value="TRAPPC10_1st"/>
    <property type="match status" value="1"/>
</dbReference>
<dbReference type="Proteomes" id="UP000245956">
    <property type="component" value="Unassembled WGS sequence"/>
</dbReference>
<feature type="compositionally biased region" description="Low complexity" evidence="4">
    <location>
        <begin position="239"/>
        <end position="254"/>
    </location>
</feature>
<dbReference type="InterPro" id="IPR022233">
    <property type="entry name" value="TRAPPC10/Trs130_C"/>
</dbReference>
<feature type="compositionally biased region" description="Basic and acidic residues" evidence="4">
    <location>
        <begin position="318"/>
        <end position="331"/>
    </location>
</feature>
<feature type="region of interest" description="Disordered" evidence="4">
    <location>
        <begin position="148"/>
        <end position="336"/>
    </location>
</feature>
<dbReference type="InterPro" id="IPR056913">
    <property type="entry name" value="TRAPPC10/Trs130_N"/>
</dbReference>
<dbReference type="InterPro" id="IPR045126">
    <property type="entry name" value="TRAPPC10/Trs130"/>
</dbReference>
<feature type="compositionally biased region" description="Polar residues" evidence="4">
    <location>
        <begin position="580"/>
        <end position="591"/>
    </location>
</feature>
<dbReference type="PANTHER" id="PTHR13251">
    <property type="entry name" value="EPILEPSY HOLOPROSENCEPHALY CANDIDATE 1/TMEM1"/>
    <property type="match status" value="1"/>
</dbReference>
<dbReference type="PANTHER" id="PTHR13251:SF3">
    <property type="entry name" value="TRAFFICKING PROTEIN PARTICLE COMPLEX SUBUNIT 10"/>
    <property type="match status" value="1"/>
</dbReference>
<evidence type="ECO:0000259" key="7">
    <source>
        <dbReference type="Pfam" id="PF23274"/>
    </source>
</evidence>
<protein>
    <submittedName>
        <fullName evidence="9">TMEM1 family protein</fullName>
    </submittedName>
</protein>
<dbReference type="Pfam" id="PF24965">
    <property type="entry name" value="TRS130_4HB"/>
    <property type="match status" value="1"/>
</dbReference>
<dbReference type="Pfam" id="PF23274">
    <property type="entry name" value="DUF7077"/>
    <property type="match status" value="1"/>
</dbReference>
<proteinExistence type="predicted"/>
<organism evidence="9 10">
    <name type="scientific">Purpureocillium lilacinum</name>
    <name type="common">Paecilomyces lilacinus</name>
    <dbReference type="NCBI Taxonomy" id="33203"/>
    <lineage>
        <taxon>Eukaryota</taxon>
        <taxon>Fungi</taxon>
        <taxon>Dikarya</taxon>
        <taxon>Ascomycota</taxon>
        <taxon>Pezizomycotina</taxon>
        <taxon>Sordariomycetes</taxon>
        <taxon>Hypocreomycetidae</taxon>
        <taxon>Hypocreales</taxon>
        <taxon>Ophiocordycipitaceae</taxon>
        <taxon>Purpureocillium</taxon>
    </lineage>
</organism>
<feature type="region of interest" description="Disordered" evidence="4">
    <location>
        <begin position="376"/>
        <end position="396"/>
    </location>
</feature>
<evidence type="ECO:0000313" key="9">
    <source>
        <dbReference type="EMBL" id="PWI71854.1"/>
    </source>
</evidence>
<feature type="domain" description="DUF7077" evidence="7">
    <location>
        <begin position="1503"/>
        <end position="1623"/>
    </location>
</feature>
<feature type="domain" description="TRAPPC10/Trs130 N-terminal" evidence="6">
    <location>
        <begin position="613"/>
        <end position="950"/>
    </location>
</feature>